<feature type="region of interest" description="Disordered" evidence="1">
    <location>
        <begin position="211"/>
        <end position="238"/>
    </location>
</feature>
<dbReference type="Gene3D" id="3.30.1690.10">
    <property type="entry name" value="TcpA-like pilin"/>
    <property type="match status" value="1"/>
</dbReference>
<dbReference type="SUPFAM" id="SSF54523">
    <property type="entry name" value="Pili subunits"/>
    <property type="match status" value="1"/>
</dbReference>
<dbReference type="InterPro" id="IPR045584">
    <property type="entry name" value="Pilin-like"/>
</dbReference>
<feature type="compositionally biased region" description="Gly residues" evidence="1">
    <location>
        <begin position="218"/>
        <end position="228"/>
    </location>
</feature>
<protein>
    <recommendedName>
        <fullName evidence="3">Type 4 secretion system PilS N-terminal domain-containing protein</fullName>
    </recommendedName>
</protein>
<keyword evidence="2" id="KW-1133">Transmembrane helix</keyword>
<reference evidence="4" key="1">
    <citation type="journal article" date="2015" name="Nature">
        <title>Complex archaea that bridge the gap between prokaryotes and eukaryotes.</title>
        <authorList>
            <person name="Spang A."/>
            <person name="Saw J.H."/>
            <person name="Jorgensen S.L."/>
            <person name="Zaremba-Niedzwiedzka K."/>
            <person name="Martijn J."/>
            <person name="Lind A.E."/>
            <person name="van Eijk R."/>
            <person name="Schleper C."/>
            <person name="Guy L."/>
            <person name="Ettema T.J."/>
        </authorList>
    </citation>
    <scope>NUCLEOTIDE SEQUENCE</scope>
</reference>
<gene>
    <name evidence="4" type="ORF">LCGC14_0043360</name>
</gene>
<feature type="domain" description="Type 4 secretion system PilS N-terminal" evidence="3">
    <location>
        <begin position="65"/>
        <end position="191"/>
    </location>
</feature>
<comment type="caution">
    <text evidence="4">The sequence shown here is derived from an EMBL/GenBank/DDBJ whole genome shotgun (WGS) entry which is preliminary data.</text>
</comment>
<evidence type="ECO:0000313" key="4">
    <source>
        <dbReference type="EMBL" id="KKO08398.1"/>
    </source>
</evidence>
<evidence type="ECO:0000256" key="2">
    <source>
        <dbReference type="SAM" id="Phobius"/>
    </source>
</evidence>
<evidence type="ECO:0000256" key="1">
    <source>
        <dbReference type="SAM" id="MobiDB-lite"/>
    </source>
</evidence>
<accession>A0A0F9W7Y7</accession>
<sequence>MNIVDLCKEFAAILGASARRRAVSLIEGVLYLVIALAVIIGGIVFFQQSQLSNAVTDTARAAVGISSQIRALYQNQKAFGDNVDLTAAAVKSGAVPSNFIGGNTDDSIVHSFNGGAVAITGLGRGFVMTYTGISSPACQRMAVMDETGAGPMGIGMAGVTIGSAENFDISTGPSLTAPVSPEVVSAACFTGSEMAFFYSASTGGDFDNWMADSSGPDTAGGGSAGAGNGVSDRSNPWGYPFPTQRLTDVCGNNPGGSRPEESQVYLDCRQNWSVEQYGTLGGSIAEVCGTPTKPQEYHFPDGGYTYLERNEFTWDAMEVWHDCRNGVYTRDRYE</sequence>
<organism evidence="4">
    <name type="scientific">marine sediment metagenome</name>
    <dbReference type="NCBI Taxonomy" id="412755"/>
    <lineage>
        <taxon>unclassified sequences</taxon>
        <taxon>metagenomes</taxon>
        <taxon>ecological metagenomes</taxon>
    </lineage>
</organism>
<feature type="transmembrane region" description="Helical" evidence="2">
    <location>
        <begin position="29"/>
        <end position="46"/>
    </location>
</feature>
<dbReference type="AlphaFoldDB" id="A0A0F9W7Y7"/>
<name>A0A0F9W7Y7_9ZZZZ</name>
<keyword evidence="2" id="KW-0812">Transmembrane</keyword>
<dbReference type="InterPro" id="IPR014911">
    <property type="entry name" value="PilS_N"/>
</dbReference>
<dbReference type="EMBL" id="LAZR01000009">
    <property type="protein sequence ID" value="KKO08398.1"/>
    <property type="molecule type" value="Genomic_DNA"/>
</dbReference>
<proteinExistence type="predicted"/>
<evidence type="ECO:0000259" key="3">
    <source>
        <dbReference type="Pfam" id="PF08805"/>
    </source>
</evidence>
<keyword evidence="2" id="KW-0472">Membrane</keyword>
<dbReference type="Pfam" id="PF08805">
    <property type="entry name" value="PilS"/>
    <property type="match status" value="1"/>
</dbReference>